<feature type="region of interest" description="Disordered" evidence="1">
    <location>
        <begin position="37"/>
        <end position="65"/>
    </location>
</feature>
<sequence>MRSGDSNGMNGSARVAGVTEQLRADVTVDEKGRFVIGVRSPQPGSSRPRLLLRQRPDKGEPPRPGRVVALEPAGRDEWRGVLETVPALEEGRWDAYLMGPSEENRIPLLPGLRDLRALVSGRRDGHSAPLAVRIPYVTKDGRLAVRAWLRDTHAEAGRIDVTGGLMTVEVRLFGTWLGDGASVSLSRQGPEAVVRQISLGTDKGQEFSFTIGHQELVAHDAGPEAGAAPVVWEVYVHPSVDAPGIRVARLLDDVADRKAVFVYPATALVGGYTARPYYTVDNDLAVEVTMQAGRPS</sequence>
<reference evidence="2 3" key="1">
    <citation type="submission" date="2023-07" db="EMBL/GenBank/DDBJ databases">
        <title>Comparative genomics of wheat-associated soil bacteria to identify genetic determinants of phenazine resistance.</title>
        <authorList>
            <person name="Mouncey N."/>
        </authorList>
    </citation>
    <scope>NUCLEOTIDE SEQUENCE [LARGE SCALE GENOMIC DNA]</scope>
    <source>
        <strain evidence="2 3">B2I6</strain>
    </source>
</reference>
<dbReference type="EMBL" id="JAUSWV010000001">
    <property type="protein sequence ID" value="MDQ0578186.1"/>
    <property type="molecule type" value="Genomic_DNA"/>
</dbReference>
<evidence type="ECO:0008006" key="4">
    <source>
        <dbReference type="Google" id="ProtNLM"/>
    </source>
</evidence>
<name>A0ABU0NGH5_STRRH</name>
<comment type="caution">
    <text evidence="2">The sequence shown here is derived from an EMBL/GenBank/DDBJ whole genome shotgun (WGS) entry which is preliminary data.</text>
</comment>
<organism evidence="2 3">
    <name type="scientific">Streptomyces rishiriensis</name>
    <dbReference type="NCBI Taxonomy" id="68264"/>
    <lineage>
        <taxon>Bacteria</taxon>
        <taxon>Bacillati</taxon>
        <taxon>Actinomycetota</taxon>
        <taxon>Actinomycetes</taxon>
        <taxon>Kitasatosporales</taxon>
        <taxon>Streptomycetaceae</taxon>
        <taxon>Streptomyces</taxon>
    </lineage>
</organism>
<keyword evidence="3" id="KW-1185">Reference proteome</keyword>
<evidence type="ECO:0000256" key="1">
    <source>
        <dbReference type="SAM" id="MobiDB-lite"/>
    </source>
</evidence>
<proteinExistence type="predicted"/>
<evidence type="ECO:0000313" key="2">
    <source>
        <dbReference type="EMBL" id="MDQ0578186.1"/>
    </source>
</evidence>
<feature type="compositionally biased region" description="Basic and acidic residues" evidence="1">
    <location>
        <begin position="54"/>
        <end position="63"/>
    </location>
</feature>
<gene>
    <name evidence="2" type="ORF">QF030_000364</name>
</gene>
<feature type="compositionally biased region" description="Low complexity" evidence="1">
    <location>
        <begin position="39"/>
        <end position="53"/>
    </location>
</feature>
<protein>
    <recommendedName>
        <fullName evidence="4">Transferase</fullName>
    </recommendedName>
</protein>
<accession>A0ABU0NGH5</accession>
<evidence type="ECO:0000313" key="3">
    <source>
        <dbReference type="Proteomes" id="UP001230654"/>
    </source>
</evidence>
<dbReference type="Proteomes" id="UP001230654">
    <property type="component" value="Unassembled WGS sequence"/>
</dbReference>